<reference evidence="3" key="1">
    <citation type="submission" date="2021-02" db="EMBL/GenBank/DDBJ databases">
        <authorList>
            <person name="Nowell W R."/>
        </authorList>
    </citation>
    <scope>NUCLEOTIDE SEQUENCE</scope>
</reference>
<dbReference type="GO" id="GO:0005739">
    <property type="term" value="C:mitochondrion"/>
    <property type="evidence" value="ECO:0007669"/>
    <property type="project" value="TreeGrafter"/>
</dbReference>
<evidence type="ECO:0000259" key="2">
    <source>
        <dbReference type="Pfam" id="PF00755"/>
    </source>
</evidence>
<protein>
    <recommendedName>
        <fullName evidence="2">Choline/carnitine acyltransferase domain-containing protein</fullName>
    </recommendedName>
</protein>
<dbReference type="Gene3D" id="3.30.559.70">
    <property type="entry name" value="Choline/Carnitine o-acyltransferase, domain 2"/>
    <property type="match status" value="1"/>
</dbReference>
<dbReference type="AlphaFoldDB" id="A0A820L8Z8"/>
<evidence type="ECO:0000256" key="1">
    <source>
        <dbReference type="ARBA" id="ARBA00023315"/>
    </source>
</evidence>
<accession>A0A820L8Z8</accession>
<dbReference type="InterPro" id="IPR039551">
    <property type="entry name" value="Cho/carn_acyl_trans"/>
</dbReference>
<evidence type="ECO:0000313" key="3">
    <source>
        <dbReference type="EMBL" id="CAF4353661.1"/>
    </source>
</evidence>
<feature type="domain" description="Choline/carnitine acyltransferase" evidence="2">
    <location>
        <begin position="2"/>
        <end position="126"/>
    </location>
</feature>
<evidence type="ECO:0000313" key="4">
    <source>
        <dbReference type="Proteomes" id="UP000663868"/>
    </source>
</evidence>
<proteinExistence type="predicted"/>
<dbReference type="PANTHER" id="PTHR22589">
    <property type="entry name" value="CARNITINE O-ACYLTRANSFERASE"/>
    <property type="match status" value="1"/>
</dbReference>
<keyword evidence="1" id="KW-0012">Acyltransferase</keyword>
<dbReference type="GO" id="GO:0006631">
    <property type="term" value="P:fatty acid metabolic process"/>
    <property type="evidence" value="ECO:0007669"/>
    <property type="project" value="TreeGrafter"/>
</dbReference>
<dbReference type="GO" id="GO:0009437">
    <property type="term" value="P:carnitine metabolic process"/>
    <property type="evidence" value="ECO:0007669"/>
    <property type="project" value="TreeGrafter"/>
</dbReference>
<dbReference type="InterPro" id="IPR000542">
    <property type="entry name" value="Carn_acyl_trans"/>
</dbReference>
<name>A0A820L8Z8_9BILA</name>
<dbReference type="EMBL" id="CAJOBB010018962">
    <property type="protein sequence ID" value="CAF4353661.1"/>
    <property type="molecule type" value="Genomic_DNA"/>
</dbReference>
<dbReference type="GO" id="GO:0004095">
    <property type="term" value="F:carnitine O-palmitoyltransferase activity"/>
    <property type="evidence" value="ECO:0007669"/>
    <property type="project" value="TreeGrafter"/>
</dbReference>
<dbReference type="PANTHER" id="PTHR22589:SF31">
    <property type="entry name" value="CARNITINE O-PALMITOYLTRANSFERASE"/>
    <property type="match status" value="1"/>
</dbReference>
<comment type="caution">
    <text evidence="3">The sequence shown here is derived from an EMBL/GenBank/DDBJ whole genome shotgun (WGS) entry which is preliminary data.</text>
</comment>
<dbReference type="Pfam" id="PF00755">
    <property type="entry name" value="Carn_acyltransf"/>
    <property type="match status" value="1"/>
</dbReference>
<organism evidence="3 4">
    <name type="scientific">Adineta steineri</name>
    <dbReference type="NCBI Taxonomy" id="433720"/>
    <lineage>
        <taxon>Eukaryota</taxon>
        <taxon>Metazoa</taxon>
        <taxon>Spiralia</taxon>
        <taxon>Gnathifera</taxon>
        <taxon>Rotifera</taxon>
        <taxon>Eurotatoria</taxon>
        <taxon>Bdelloidea</taxon>
        <taxon>Adinetida</taxon>
        <taxon>Adinetidae</taxon>
        <taxon>Adineta</taxon>
    </lineage>
</organism>
<dbReference type="Proteomes" id="UP000663868">
    <property type="component" value="Unassembled WGS sequence"/>
</dbReference>
<keyword evidence="1" id="KW-0808">Transferase</keyword>
<dbReference type="InterPro" id="IPR042231">
    <property type="entry name" value="Cho/carn_acyl_trans_2"/>
</dbReference>
<sequence length="141" mass="16058">MIPLCSSQYERQYNTVRIPGKDADTIVHYSDSHHLAVYHKGRWFKLMIVHNDQMLQPCEIQIQLDEIIRDASEPAYGEEHLAALTAGERTSWAETRAKYFSAGVNRTSLETIEKAAFILILDDEEYDIGSLNMNLSTPNNA</sequence>
<dbReference type="SUPFAM" id="SSF52777">
    <property type="entry name" value="CoA-dependent acyltransferases"/>
    <property type="match status" value="1"/>
</dbReference>
<feature type="non-terminal residue" evidence="3">
    <location>
        <position position="1"/>
    </location>
</feature>
<gene>
    <name evidence="3" type="ORF">KXQ929_LOCUS48410</name>
</gene>